<keyword evidence="2" id="KW-1185">Reference proteome</keyword>
<accession>A0ABR1FSW6</accession>
<evidence type="ECO:0000313" key="1">
    <source>
        <dbReference type="EMBL" id="KAK7237773.1"/>
    </source>
</evidence>
<dbReference type="KEGG" id="aaf:AURANDRAFT_71244"/>
<reference evidence="1 2" key="1">
    <citation type="submission" date="2024-03" db="EMBL/GenBank/DDBJ databases">
        <title>Aureococcus anophagefferens CCMP1851 and Kratosvirus quantuckense: Draft genome of a second virus-susceptible host strain in the model system.</title>
        <authorList>
            <person name="Chase E."/>
            <person name="Truchon A.R."/>
            <person name="Schepens W."/>
            <person name="Wilhelm S.W."/>
        </authorList>
    </citation>
    <scope>NUCLEOTIDE SEQUENCE [LARGE SCALE GENOMIC DNA]</scope>
    <source>
        <strain evidence="1 2">CCMP1851</strain>
    </source>
</reference>
<name>A0ABR1FSW6_AURAN</name>
<evidence type="ECO:0000313" key="2">
    <source>
        <dbReference type="Proteomes" id="UP001363151"/>
    </source>
</evidence>
<protein>
    <submittedName>
        <fullName evidence="1">Uncharacterized protein</fullName>
    </submittedName>
</protein>
<proteinExistence type="predicted"/>
<sequence length="484" mass="50082">MAEFAWPTTAGGKASTTATGKQVWAAAARAMGADDLAAALEREKDWRFKYPTHVVALCERMCASPAAAVDAARGGLAAAHAAFDTANVLAAATPPLHSVLVAGSGKAGEVKVPLASLDAWVAAGSCEADVAARCRSLCDEGGRLACEPSTRRSHAFVVLGATSEMGPARALLSLGCTVACVARAGSAAKWAPLVDFARSTSGVLVAPSRDEAATGADAGKLGADVLNEAGAIAAWLRDEPALAKFDTLVVGQYIYLDGEKHVRASVACDAIAAELQKTRDVAYAYLASPGTAYPITAAMADDSRRRHAAAPLWQTGLSGAMKLGGGGYVRNYRDAVGPARLHVTDGLATVQGPNYALAKTLQNWRAVAARADGRVVSANMAPPARTASMTKTNPNVARWLDGVANFAPNATFFPQDVSKVMAALLLYDLWHPEAVAKPTTALDHPLMILQPAFHGGSPRCAYTGESIGSSAVITSFVSRRPSCA</sequence>
<organism evidence="1 2">
    <name type="scientific">Aureococcus anophagefferens</name>
    <name type="common">Harmful bloom alga</name>
    <dbReference type="NCBI Taxonomy" id="44056"/>
    <lineage>
        <taxon>Eukaryota</taxon>
        <taxon>Sar</taxon>
        <taxon>Stramenopiles</taxon>
        <taxon>Ochrophyta</taxon>
        <taxon>Pelagophyceae</taxon>
        <taxon>Pelagomonadales</taxon>
        <taxon>Pelagomonadaceae</taxon>
        <taxon>Aureococcus</taxon>
    </lineage>
</organism>
<dbReference type="EMBL" id="JBBJCI010000235">
    <property type="protein sequence ID" value="KAK7237773.1"/>
    <property type="molecule type" value="Genomic_DNA"/>
</dbReference>
<dbReference type="Proteomes" id="UP001363151">
    <property type="component" value="Unassembled WGS sequence"/>
</dbReference>
<gene>
    <name evidence="1" type="ORF">SO694_0023307</name>
</gene>
<comment type="caution">
    <text evidence="1">The sequence shown here is derived from an EMBL/GenBank/DDBJ whole genome shotgun (WGS) entry which is preliminary data.</text>
</comment>